<dbReference type="SUPFAM" id="SSF52047">
    <property type="entry name" value="RNI-like"/>
    <property type="match status" value="1"/>
</dbReference>
<evidence type="ECO:0000313" key="1">
    <source>
        <dbReference type="EMBL" id="KAJ7726767.1"/>
    </source>
</evidence>
<dbReference type="Proteomes" id="UP001215598">
    <property type="component" value="Unassembled WGS sequence"/>
</dbReference>
<comment type="caution">
    <text evidence="1">The sequence shown here is derived from an EMBL/GenBank/DDBJ whole genome shotgun (WGS) entry which is preliminary data.</text>
</comment>
<accession>A0AAD7HRW3</accession>
<evidence type="ECO:0000313" key="2">
    <source>
        <dbReference type="Proteomes" id="UP001215598"/>
    </source>
</evidence>
<reference evidence="1" key="1">
    <citation type="submission" date="2023-03" db="EMBL/GenBank/DDBJ databases">
        <title>Massive genome expansion in bonnet fungi (Mycena s.s.) driven by repeated elements and novel gene families across ecological guilds.</title>
        <authorList>
            <consortium name="Lawrence Berkeley National Laboratory"/>
            <person name="Harder C.B."/>
            <person name="Miyauchi S."/>
            <person name="Viragh M."/>
            <person name="Kuo A."/>
            <person name="Thoen E."/>
            <person name="Andreopoulos B."/>
            <person name="Lu D."/>
            <person name="Skrede I."/>
            <person name="Drula E."/>
            <person name="Henrissat B."/>
            <person name="Morin E."/>
            <person name="Kohler A."/>
            <person name="Barry K."/>
            <person name="LaButti K."/>
            <person name="Morin E."/>
            <person name="Salamov A."/>
            <person name="Lipzen A."/>
            <person name="Mereny Z."/>
            <person name="Hegedus B."/>
            <person name="Baldrian P."/>
            <person name="Stursova M."/>
            <person name="Weitz H."/>
            <person name="Taylor A."/>
            <person name="Grigoriev I.V."/>
            <person name="Nagy L.G."/>
            <person name="Martin F."/>
            <person name="Kauserud H."/>
        </authorList>
    </citation>
    <scope>NUCLEOTIDE SEQUENCE</scope>
    <source>
        <strain evidence="1">CBHHK182m</strain>
    </source>
</reference>
<keyword evidence="2" id="KW-1185">Reference proteome</keyword>
<proteinExistence type="predicted"/>
<organism evidence="1 2">
    <name type="scientific">Mycena metata</name>
    <dbReference type="NCBI Taxonomy" id="1033252"/>
    <lineage>
        <taxon>Eukaryota</taxon>
        <taxon>Fungi</taxon>
        <taxon>Dikarya</taxon>
        <taxon>Basidiomycota</taxon>
        <taxon>Agaricomycotina</taxon>
        <taxon>Agaricomycetes</taxon>
        <taxon>Agaricomycetidae</taxon>
        <taxon>Agaricales</taxon>
        <taxon>Marasmiineae</taxon>
        <taxon>Mycenaceae</taxon>
        <taxon>Mycena</taxon>
    </lineage>
</organism>
<gene>
    <name evidence="1" type="ORF">B0H16DRAFT_1894675</name>
</gene>
<protein>
    <submittedName>
        <fullName evidence="1">Uncharacterized protein</fullName>
    </submittedName>
</protein>
<dbReference type="AlphaFoldDB" id="A0AAD7HRW3"/>
<dbReference type="EMBL" id="JARKIB010000184">
    <property type="protein sequence ID" value="KAJ7726767.1"/>
    <property type="molecule type" value="Genomic_DNA"/>
</dbReference>
<sequence>MAQTVSIHIQELCELIVDVLRDSKPDLESCALTSPAFTAAAQRHLFRDINITNGALPDRFFAILDAAPHILPLVRRIQTTLREHTLAQLCKLHFPNLRELCFTGETSSSGLQLAANLIGLPSIRSVALDDCFWSIADGIRLFESRTTPLDSLILDTAGFGGDAEDPGPNSPLTRRIKLNRLDIRDRWDTWEWLLHPMSPFDLTAIHDLDYKSSNLFSPPATLLNSSRQALNKLSITHRACNGVLQLCITVADLPALTHLVVTVRRHLKWEVMVPLLRSNSVVLLTFVMNLRIHSTVSSGHSTARLAVLRSNLSARAFPKLRTFELKVPAHFFGPGIGWHEVQERVRAALVEWDMYDKLQVVQNDDPDFHFIAL</sequence>
<name>A0AAD7HRW3_9AGAR</name>